<accession>A0A9Q1C8S0</accession>
<dbReference type="PANTHER" id="PTHR26391:SF18">
    <property type="entry name" value="PROTEIN KINASE RECEPTOR TIE-1, PUTATIVE-RELATED"/>
    <property type="match status" value="1"/>
</dbReference>
<proteinExistence type="predicted"/>
<dbReference type="GO" id="GO:0016301">
    <property type="term" value="F:kinase activity"/>
    <property type="evidence" value="ECO:0007669"/>
    <property type="project" value="UniProtKB-KW"/>
</dbReference>
<dbReference type="PROSITE" id="PS50026">
    <property type="entry name" value="EGF_3"/>
    <property type="match status" value="1"/>
</dbReference>
<dbReference type="PROSITE" id="PS00022">
    <property type="entry name" value="EGF_1"/>
    <property type="match status" value="1"/>
</dbReference>
<evidence type="ECO:0000259" key="3">
    <source>
        <dbReference type="PROSITE" id="PS50026"/>
    </source>
</evidence>
<dbReference type="AlphaFoldDB" id="A0A9Q1C8S0"/>
<name>A0A9Q1C8S0_HOLLE</name>
<dbReference type="SMART" id="SM00060">
    <property type="entry name" value="FN3"/>
    <property type="match status" value="1"/>
</dbReference>
<keyword evidence="5" id="KW-0675">Receptor</keyword>
<organism evidence="5 6">
    <name type="scientific">Holothuria leucospilota</name>
    <name type="common">Black long sea cucumber</name>
    <name type="synonym">Mertensiothuria leucospilota</name>
    <dbReference type="NCBI Taxonomy" id="206669"/>
    <lineage>
        <taxon>Eukaryota</taxon>
        <taxon>Metazoa</taxon>
        <taxon>Echinodermata</taxon>
        <taxon>Eleutherozoa</taxon>
        <taxon>Echinozoa</taxon>
        <taxon>Holothuroidea</taxon>
        <taxon>Aspidochirotacea</taxon>
        <taxon>Aspidochirotida</taxon>
        <taxon>Holothuriidae</taxon>
        <taxon>Holothuria</taxon>
    </lineage>
</organism>
<dbReference type="Proteomes" id="UP001152320">
    <property type="component" value="Chromosome 6"/>
</dbReference>
<evidence type="ECO:0000256" key="2">
    <source>
        <dbReference type="SAM" id="MobiDB-lite"/>
    </source>
</evidence>
<keyword evidence="5" id="KW-0418">Kinase</keyword>
<dbReference type="InterPro" id="IPR013783">
    <property type="entry name" value="Ig-like_fold"/>
</dbReference>
<dbReference type="SUPFAM" id="SSF49265">
    <property type="entry name" value="Fibronectin type III"/>
    <property type="match status" value="1"/>
</dbReference>
<evidence type="ECO:0000259" key="4">
    <source>
        <dbReference type="PROSITE" id="PS50853"/>
    </source>
</evidence>
<evidence type="ECO:0000313" key="5">
    <source>
        <dbReference type="EMBL" id="KAJ8040465.1"/>
    </source>
</evidence>
<dbReference type="CDD" id="cd00054">
    <property type="entry name" value="EGF_CA"/>
    <property type="match status" value="1"/>
</dbReference>
<comment type="caution">
    <text evidence="1">Lacks conserved residue(s) required for the propagation of feature annotation.</text>
</comment>
<dbReference type="PANTHER" id="PTHR26391">
    <property type="entry name" value="INACTIVE TYROSINE-PROTEIN KINASE 7"/>
    <property type="match status" value="1"/>
</dbReference>
<keyword evidence="1" id="KW-0245">EGF-like domain</keyword>
<dbReference type="OrthoDB" id="10252017at2759"/>
<feature type="disulfide bond" evidence="1">
    <location>
        <begin position="238"/>
        <end position="247"/>
    </location>
</feature>
<evidence type="ECO:0000313" key="6">
    <source>
        <dbReference type="Proteomes" id="UP001152320"/>
    </source>
</evidence>
<dbReference type="Gene3D" id="2.170.300.10">
    <property type="entry name" value="Tie2 ligand-binding domain superfamily"/>
    <property type="match status" value="1"/>
</dbReference>
<gene>
    <name evidence="5" type="ORF">HOLleu_14762</name>
</gene>
<reference evidence="5" key="1">
    <citation type="submission" date="2021-10" db="EMBL/GenBank/DDBJ databases">
        <title>Tropical sea cucumber genome reveals ecological adaptation and Cuvierian tubules defense mechanism.</title>
        <authorList>
            <person name="Chen T."/>
        </authorList>
    </citation>
    <scope>NUCLEOTIDE SEQUENCE</scope>
    <source>
        <strain evidence="5">Nanhai2018</strain>
        <tissue evidence="5">Muscle</tissue>
    </source>
</reference>
<dbReference type="InterPro" id="IPR000742">
    <property type="entry name" value="EGF"/>
</dbReference>
<dbReference type="PROSITE" id="PS50853">
    <property type="entry name" value="FN3"/>
    <property type="match status" value="1"/>
</dbReference>
<dbReference type="EMBL" id="JAIZAY010000006">
    <property type="protein sequence ID" value="KAJ8040465.1"/>
    <property type="molecule type" value="Genomic_DNA"/>
</dbReference>
<keyword evidence="1" id="KW-1015">Disulfide bond</keyword>
<keyword evidence="5" id="KW-0808">Transferase</keyword>
<dbReference type="CDD" id="cd00063">
    <property type="entry name" value="FN3"/>
    <property type="match status" value="1"/>
</dbReference>
<dbReference type="Gene3D" id="2.60.40.10">
    <property type="entry name" value="Immunoglobulins"/>
    <property type="match status" value="2"/>
</dbReference>
<sequence>MVTSHPFNAGSRNPYPEYYCYLNSPDADAIVTARRVWGTRTNSESINNNPPPPSPHRGSDGPYPAGSAVYNVSLSFSRNTQSYAFGTFSCSASKIGRKFTTVSNILMTSDVYSWPADGLVTQTVNTGDTGVQIRMRLSSRRSVRRWYRNEASYLFPTTESAARGTLSFTTVQKYQHEGVYEAVTDFTSRPRGQPRHGLKRLIVCSCRGGRWGPPGCNGMCDECYNGGVCDDETGKCICPPGFMGTNCLTACGGNRFGYSCEFQCSYDGDDEDACSGLQFCLLDPFGCRCNTGWKGLGCNDACSEGTFGASCLQECHCDGLCDRFTGVCNGTCDAGLSGDSCQMECSGGYFGKSCLQECRCASHACNIVTGDCSGQCKPQWVDAYQCLAGVENVTSSKANPNGTSEVRCVTQVHRDSSSTLTVYLSRQSDHLERTGIELMEKISNASTETWIFTADNVRAGDKLYCLVFDQSNITVAMLHTTVIEYDLPVFNSSSPTLVSATKTSITIRWRSWDPDRDYGDPPVVAYIPYYRKAVSEEWISGTAVSPGEETLEFMADNLEADTEYSFSVAVVREGVNGAGPRGPPANLRTSCDDVVPQNVIAYMDERTKQVNISWQIPDNIMCTSGIFFFFIYYKIEGTNQEPQFLTKAEGDVTWITVNTQMLGVGEFGFYVTLVIDEESALSERSEQLVITQQGIIIMHTSV</sequence>
<keyword evidence="6" id="KW-1185">Reference proteome</keyword>
<feature type="region of interest" description="Disordered" evidence="2">
    <location>
        <begin position="41"/>
        <end position="63"/>
    </location>
</feature>
<dbReference type="InterPro" id="IPR036116">
    <property type="entry name" value="FN3_sf"/>
</dbReference>
<evidence type="ECO:0000256" key="1">
    <source>
        <dbReference type="PROSITE-ProRule" id="PRU00076"/>
    </source>
</evidence>
<dbReference type="InterPro" id="IPR003961">
    <property type="entry name" value="FN3_dom"/>
</dbReference>
<dbReference type="FunFam" id="2.170.300.10:FF:000003">
    <property type="entry name" value="tyrosine-protein kinase receptor Tie-1 isoform X1"/>
    <property type="match status" value="1"/>
</dbReference>
<feature type="domain" description="Fibronectin type-III" evidence="4">
    <location>
        <begin position="491"/>
        <end position="592"/>
    </location>
</feature>
<comment type="caution">
    <text evidence="5">The sequence shown here is derived from an EMBL/GenBank/DDBJ whole genome shotgun (WGS) entry which is preliminary data.</text>
</comment>
<feature type="domain" description="EGF-like" evidence="3">
    <location>
        <begin position="221"/>
        <end position="248"/>
    </location>
</feature>
<protein>
    <submittedName>
        <fullName evidence="5">Tyrosine-protein kinase receptor Tie-2</fullName>
    </submittedName>
</protein>